<evidence type="ECO:0000256" key="3">
    <source>
        <dbReference type="ARBA" id="ARBA00022525"/>
    </source>
</evidence>
<sequence length="303" mass="32265">MLVNAAVSLFVLASAMLQGVDGLTIQKRGSAGCGKSHNFIGETRDFSFESSGGNRTYRIFLPSGYNVNNPQPLVIAYHGSGGTPSAIESLTKFSDESINSKMVAVFPAGVNGNWQGPTYATPGVSDKVFTTDLVNRIKNNYCIDESRVYAAGQSNGGGFVNTLACSPEHGGQFAAFAASSAALYTDVTGDETCHPSRSPLPFLESHGTGDTTIPYEGGTGRGGPIPAIPEWLSRWSVRNKCTGSSTSDLGNGVSLQEWTCDGEKGLLSHYKLEGHPHAYPSESDAQLFLSPKIIDFFNRHKKP</sequence>
<evidence type="ECO:0000256" key="10">
    <source>
        <dbReference type="SAM" id="SignalP"/>
    </source>
</evidence>
<keyword evidence="8" id="KW-0624">Polysaccharide degradation</keyword>
<dbReference type="GO" id="GO:0030600">
    <property type="term" value="F:feruloyl esterase activity"/>
    <property type="evidence" value="ECO:0007669"/>
    <property type="project" value="UniProtKB-EC"/>
</dbReference>
<feature type="signal peptide" evidence="10">
    <location>
        <begin position="1"/>
        <end position="22"/>
    </location>
</feature>
<dbReference type="SUPFAM" id="SSF53474">
    <property type="entry name" value="alpha/beta-Hydrolases"/>
    <property type="match status" value="1"/>
</dbReference>
<evidence type="ECO:0000313" key="11">
    <source>
        <dbReference type="EMBL" id="CEO46330.1"/>
    </source>
</evidence>
<organism evidence="11">
    <name type="scientific">Bionectria ochroleuca</name>
    <name type="common">Gliocladium roseum</name>
    <dbReference type="NCBI Taxonomy" id="29856"/>
    <lineage>
        <taxon>Eukaryota</taxon>
        <taxon>Fungi</taxon>
        <taxon>Dikarya</taxon>
        <taxon>Ascomycota</taxon>
        <taxon>Pezizomycotina</taxon>
        <taxon>Sordariomycetes</taxon>
        <taxon>Hypocreomycetidae</taxon>
        <taxon>Hypocreales</taxon>
        <taxon>Bionectriaceae</taxon>
        <taxon>Clonostachys</taxon>
    </lineage>
</organism>
<evidence type="ECO:0000256" key="7">
    <source>
        <dbReference type="ARBA" id="ARBA00023277"/>
    </source>
</evidence>
<gene>
    <name evidence="11" type="ORF">BN869_000002385_1</name>
</gene>
<dbReference type="PANTHER" id="PTHR38050:SF2">
    <property type="entry name" value="FERULOYL ESTERASE C-RELATED"/>
    <property type="match status" value="1"/>
</dbReference>
<dbReference type="PANTHER" id="PTHR38050">
    <property type="match status" value="1"/>
</dbReference>
<feature type="chain" id="PRO_5032555303" description="feruloyl esterase" evidence="10">
    <location>
        <begin position="23"/>
        <end position="303"/>
    </location>
</feature>
<dbReference type="EMBL" id="CDPU01000004">
    <property type="protein sequence ID" value="CEO46330.1"/>
    <property type="molecule type" value="Genomic_DNA"/>
</dbReference>
<dbReference type="GO" id="GO:0045493">
    <property type="term" value="P:xylan catabolic process"/>
    <property type="evidence" value="ECO:0007669"/>
    <property type="project" value="UniProtKB-KW"/>
</dbReference>
<evidence type="ECO:0000256" key="1">
    <source>
        <dbReference type="ARBA" id="ARBA00004613"/>
    </source>
</evidence>
<comment type="catalytic activity">
    <reaction evidence="9">
        <text>feruloyl-polysaccharide + H2O = ferulate + polysaccharide.</text>
        <dbReference type="EC" id="3.1.1.73"/>
    </reaction>
</comment>
<name>A0A0B7JUP3_BIOOC</name>
<dbReference type="GO" id="GO:0005576">
    <property type="term" value="C:extracellular region"/>
    <property type="evidence" value="ECO:0007669"/>
    <property type="project" value="UniProtKB-SubCell"/>
</dbReference>
<dbReference type="AlphaFoldDB" id="A0A0B7JUP3"/>
<evidence type="ECO:0000256" key="6">
    <source>
        <dbReference type="ARBA" id="ARBA00022801"/>
    </source>
</evidence>
<accession>A0A0B7JUP3</accession>
<comment type="subcellular location">
    <subcellularLocation>
        <location evidence="1">Secreted</location>
    </subcellularLocation>
</comment>
<dbReference type="InterPro" id="IPR043595">
    <property type="entry name" value="FaeB/C/D"/>
</dbReference>
<dbReference type="InterPro" id="IPR029058">
    <property type="entry name" value="AB_hydrolase_fold"/>
</dbReference>
<keyword evidence="4" id="KW-0858">Xylan degradation</keyword>
<keyword evidence="3" id="KW-0964">Secreted</keyword>
<protein>
    <recommendedName>
        <fullName evidence="2">feruloyl esterase</fullName>
        <ecNumber evidence="2">3.1.1.73</ecNumber>
    </recommendedName>
</protein>
<keyword evidence="6" id="KW-0378">Hydrolase</keyword>
<dbReference type="InterPro" id="IPR000801">
    <property type="entry name" value="Esterase-like"/>
</dbReference>
<evidence type="ECO:0000256" key="2">
    <source>
        <dbReference type="ARBA" id="ARBA00013091"/>
    </source>
</evidence>
<evidence type="ECO:0000256" key="4">
    <source>
        <dbReference type="ARBA" id="ARBA00022651"/>
    </source>
</evidence>
<proteinExistence type="predicted"/>
<evidence type="ECO:0000256" key="5">
    <source>
        <dbReference type="ARBA" id="ARBA00022729"/>
    </source>
</evidence>
<evidence type="ECO:0000256" key="8">
    <source>
        <dbReference type="ARBA" id="ARBA00023326"/>
    </source>
</evidence>
<dbReference type="Pfam" id="PF00756">
    <property type="entry name" value="Esterase"/>
    <property type="match status" value="1"/>
</dbReference>
<dbReference type="EC" id="3.1.1.73" evidence="2"/>
<dbReference type="Gene3D" id="3.40.50.1820">
    <property type="entry name" value="alpha/beta hydrolase"/>
    <property type="match status" value="1"/>
</dbReference>
<evidence type="ECO:0000256" key="9">
    <source>
        <dbReference type="ARBA" id="ARBA00034075"/>
    </source>
</evidence>
<reference evidence="11" key="1">
    <citation type="submission" date="2015-01" db="EMBL/GenBank/DDBJ databases">
        <authorList>
            <person name="Durling Mikael"/>
        </authorList>
    </citation>
    <scope>NUCLEOTIDE SEQUENCE</scope>
</reference>
<keyword evidence="5 10" id="KW-0732">Signal</keyword>
<keyword evidence="7" id="KW-0119">Carbohydrate metabolism</keyword>